<protein>
    <submittedName>
        <fullName evidence="10">Sugar ABC transporter permease</fullName>
    </submittedName>
</protein>
<dbReference type="Gene3D" id="1.10.3720.10">
    <property type="entry name" value="MetI-like"/>
    <property type="match status" value="1"/>
</dbReference>
<feature type="transmembrane region" description="Helical" evidence="8">
    <location>
        <begin position="108"/>
        <end position="129"/>
    </location>
</feature>
<comment type="similarity">
    <text evidence="2">Belongs to the binding-protein-dependent transport system permease family. CysTW subfamily.</text>
</comment>
<gene>
    <name evidence="10" type="ORF">EYW49_00020</name>
</gene>
<keyword evidence="5 8" id="KW-0812">Transmembrane</keyword>
<dbReference type="Proteomes" id="UP000292781">
    <property type="component" value="Unassembled WGS sequence"/>
</dbReference>
<evidence type="ECO:0000256" key="3">
    <source>
        <dbReference type="ARBA" id="ARBA00022448"/>
    </source>
</evidence>
<evidence type="ECO:0000256" key="7">
    <source>
        <dbReference type="ARBA" id="ARBA00023136"/>
    </source>
</evidence>
<reference evidence="10 11" key="1">
    <citation type="submission" date="2019-02" db="EMBL/GenBank/DDBJ databases">
        <title>Siculibacillus lacustris gen. nov., sp. nov., a new rosette-forming bacterium isolated from a freshwater crater lake (Lake St. Ana, Romania).</title>
        <authorList>
            <person name="Felfoldi T."/>
            <person name="Marton Z."/>
            <person name="Szabo A."/>
            <person name="Mentes A."/>
            <person name="Boka K."/>
            <person name="Marialigeti K."/>
            <person name="Mathe I."/>
            <person name="Koncz M."/>
            <person name="Schumann P."/>
            <person name="Toth E."/>
        </authorList>
    </citation>
    <scope>NUCLEOTIDE SEQUENCE [LARGE SCALE GENOMIC DNA]</scope>
    <source>
        <strain evidence="10 11">SA-279</strain>
    </source>
</reference>
<feature type="transmembrane region" description="Helical" evidence="8">
    <location>
        <begin position="77"/>
        <end position="96"/>
    </location>
</feature>
<evidence type="ECO:0000313" key="10">
    <source>
        <dbReference type="EMBL" id="TBW41157.1"/>
    </source>
</evidence>
<evidence type="ECO:0000256" key="1">
    <source>
        <dbReference type="ARBA" id="ARBA00004651"/>
    </source>
</evidence>
<evidence type="ECO:0000313" key="11">
    <source>
        <dbReference type="Proteomes" id="UP000292781"/>
    </source>
</evidence>
<dbReference type="Pfam" id="PF00528">
    <property type="entry name" value="BPD_transp_1"/>
    <property type="match status" value="1"/>
</dbReference>
<dbReference type="CDD" id="cd06261">
    <property type="entry name" value="TM_PBP2"/>
    <property type="match status" value="1"/>
</dbReference>
<evidence type="ECO:0000256" key="6">
    <source>
        <dbReference type="ARBA" id="ARBA00022989"/>
    </source>
</evidence>
<evidence type="ECO:0000256" key="8">
    <source>
        <dbReference type="RuleBase" id="RU363032"/>
    </source>
</evidence>
<feature type="domain" description="ABC transmembrane type-1" evidence="9">
    <location>
        <begin position="71"/>
        <end position="277"/>
    </location>
</feature>
<dbReference type="GO" id="GO:0005886">
    <property type="term" value="C:plasma membrane"/>
    <property type="evidence" value="ECO:0007669"/>
    <property type="project" value="UniProtKB-SubCell"/>
</dbReference>
<feature type="transmembrane region" description="Helical" evidence="8">
    <location>
        <begin position="153"/>
        <end position="177"/>
    </location>
</feature>
<dbReference type="OrthoDB" id="9808619at2"/>
<name>A0A4Q9VXF6_9HYPH</name>
<evidence type="ECO:0000256" key="5">
    <source>
        <dbReference type="ARBA" id="ARBA00022692"/>
    </source>
</evidence>
<dbReference type="InterPro" id="IPR000515">
    <property type="entry name" value="MetI-like"/>
</dbReference>
<accession>A0A4Q9VXF6</accession>
<dbReference type="RefSeq" id="WP_131304646.1">
    <property type="nucleotide sequence ID" value="NZ_SJFN01000001.1"/>
</dbReference>
<keyword evidence="6 8" id="KW-1133">Transmembrane helix</keyword>
<dbReference type="PROSITE" id="PS50928">
    <property type="entry name" value="ABC_TM1"/>
    <property type="match status" value="1"/>
</dbReference>
<sequence>MTDRGPTLTQRLRARGLDGVTLLVLPCVLAIIALFIYPFLYGLWLSFQPKDGTTMGNYDRFFREPFLYKTIWTTLKISIPVTILNLLLAVPIAFRVRLMKHQRLLTTILVLPITLGTVLVAEGMLFYFGPQGWFSRTVMALGLMDHAPSITHGYWGVFLSLLITGFPFTFLLTLSYVTGIEPALEQAAATLGAGPAARFREIFLPLLLPGLAITFCLSFVQAYSVLPSAILVGDPANTTRVISIAAYQAAFEDYDYSLASAIAMIMGAVQLVVVAAILGARTLVYRGPVAAAKG</sequence>
<evidence type="ECO:0000259" key="9">
    <source>
        <dbReference type="PROSITE" id="PS50928"/>
    </source>
</evidence>
<organism evidence="10 11">
    <name type="scientific">Siculibacillus lacustris</name>
    <dbReference type="NCBI Taxonomy" id="1549641"/>
    <lineage>
        <taxon>Bacteria</taxon>
        <taxon>Pseudomonadati</taxon>
        <taxon>Pseudomonadota</taxon>
        <taxon>Alphaproteobacteria</taxon>
        <taxon>Hyphomicrobiales</taxon>
        <taxon>Ancalomicrobiaceae</taxon>
        <taxon>Siculibacillus</taxon>
    </lineage>
</organism>
<dbReference type="GO" id="GO:0055085">
    <property type="term" value="P:transmembrane transport"/>
    <property type="evidence" value="ECO:0007669"/>
    <property type="project" value="InterPro"/>
</dbReference>
<comment type="caution">
    <text evidence="10">The sequence shown here is derived from an EMBL/GenBank/DDBJ whole genome shotgun (WGS) entry which is preliminary data.</text>
</comment>
<dbReference type="InterPro" id="IPR035906">
    <property type="entry name" value="MetI-like_sf"/>
</dbReference>
<dbReference type="AlphaFoldDB" id="A0A4Q9VXF6"/>
<keyword evidence="3 8" id="KW-0813">Transport</keyword>
<keyword evidence="7 8" id="KW-0472">Membrane</keyword>
<proteinExistence type="inferred from homology"/>
<evidence type="ECO:0000256" key="2">
    <source>
        <dbReference type="ARBA" id="ARBA00007069"/>
    </source>
</evidence>
<feature type="transmembrane region" description="Helical" evidence="8">
    <location>
        <begin position="20"/>
        <end position="40"/>
    </location>
</feature>
<dbReference type="PANTHER" id="PTHR42929:SF1">
    <property type="entry name" value="INNER MEMBRANE ABC TRANSPORTER PERMEASE PROTEIN YDCU-RELATED"/>
    <property type="match status" value="1"/>
</dbReference>
<evidence type="ECO:0000256" key="4">
    <source>
        <dbReference type="ARBA" id="ARBA00022475"/>
    </source>
</evidence>
<feature type="transmembrane region" description="Helical" evidence="8">
    <location>
        <begin position="256"/>
        <end position="278"/>
    </location>
</feature>
<keyword evidence="4" id="KW-1003">Cell membrane</keyword>
<dbReference type="SUPFAM" id="SSF161098">
    <property type="entry name" value="MetI-like"/>
    <property type="match status" value="1"/>
</dbReference>
<keyword evidence="11" id="KW-1185">Reference proteome</keyword>
<feature type="transmembrane region" description="Helical" evidence="8">
    <location>
        <begin position="202"/>
        <end position="223"/>
    </location>
</feature>
<dbReference type="EMBL" id="SJFN01000001">
    <property type="protein sequence ID" value="TBW41157.1"/>
    <property type="molecule type" value="Genomic_DNA"/>
</dbReference>
<dbReference type="PANTHER" id="PTHR42929">
    <property type="entry name" value="INNER MEMBRANE ABC TRANSPORTER PERMEASE PROTEIN YDCU-RELATED-RELATED"/>
    <property type="match status" value="1"/>
</dbReference>
<comment type="subcellular location">
    <subcellularLocation>
        <location evidence="1 8">Cell membrane</location>
        <topology evidence="1 8">Multi-pass membrane protein</topology>
    </subcellularLocation>
</comment>